<reference evidence="2 3" key="1">
    <citation type="submission" date="2015-03" db="EMBL/GenBank/DDBJ databases">
        <authorList>
            <person name="Lepp D."/>
            <person name="Hassan Y.I."/>
            <person name="Li X.-Z."/>
            <person name="Zhou T."/>
        </authorList>
    </citation>
    <scope>NUCLEOTIDE SEQUENCE [LARGE SCALE GENOMIC DNA]</scope>
    <source>
        <strain evidence="2 3">Cr7-05</strain>
    </source>
</reference>
<evidence type="ECO:0000256" key="1">
    <source>
        <dbReference type="SAM" id="MobiDB-lite"/>
    </source>
</evidence>
<accession>A0ABR5DYJ7</accession>
<dbReference type="Proteomes" id="UP000033519">
    <property type="component" value="Unassembled WGS sequence"/>
</dbReference>
<protein>
    <submittedName>
        <fullName evidence="2">Uncharacterized protein</fullName>
    </submittedName>
</protein>
<feature type="non-terminal residue" evidence="2">
    <location>
        <position position="74"/>
    </location>
</feature>
<proteinExistence type="predicted"/>
<organism evidence="2 3">
    <name type="scientific">Devosia psychrophila</name>
    <dbReference type="NCBI Taxonomy" id="728005"/>
    <lineage>
        <taxon>Bacteria</taxon>
        <taxon>Pseudomonadati</taxon>
        <taxon>Pseudomonadota</taxon>
        <taxon>Alphaproteobacteria</taxon>
        <taxon>Hyphomicrobiales</taxon>
        <taxon>Devosiaceae</taxon>
        <taxon>Devosia</taxon>
    </lineage>
</organism>
<dbReference type="EMBL" id="LAPV01000104">
    <property type="protein sequence ID" value="KKC33110.1"/>
    <property type="molecule type" value="Genomic_DNA"/>
</dbReference>
<sequence length="74" mass="7794">MSIEDIISQAAETSGAPVKLVKQVESPAERTVPELRSFPSIVARAEAAKTGPTSPLPQPSNARPIHAPLNAPRL</sequence>
<evidence type="ECO:0000313" key="2">
    <source>
        <dbReference type="EMBL" id="KKC33110.1"/>
    </source>
</evidence>
<evidence type="ECO:0000313" key="3">
    <source>
        <dbReference type="Proteomes" id="UP000033519"/>
    </source>
</evidence>
<feature type="region of interest" description="Disordered" evidence="1">
    <location>
        <begin position="45"/>
        <end position="74"/>
    </location>
</feature>
<keyword evidence="3" id="KW-1185">Reference proteome</keyword>
<dbReference type="RefSeq" id="WP_046170931.1">
    <property type="nucleotide sequence ID" value="NZ_LAPV01000104.1"/>
</dbReference>
<comment type="caution">
    <text evidence="2">The sequence shown here is derived from an EMBL/GenBank/DDBJ whole genome shotgun (WGS) entry which is preliminary data.</text>
</comment>
<gene>
    <name evidence="2" type="ORF">WH91_10310</name>
</gene>
<name>A0ABR5DYJ7_9HYPH</name>